<comment type="caution">
    <text evidence="2">The sequence shown here is derived from an EMBL/GenBank/DDBJ whole genome shotgun (WGS) entry which is preliminary data.</text>
</comment>
<keyword evidence="3" id="KW-1185">Reference proteome</keyword>
<reference evidence="2" key="1">
    <citation type="submission" date="2021-02" db="EMBL/GenBank/DDBJ databases">
        <authorList>
            <person name="Dougan E. K."/>
            <person name="Rhodes N."/>
            <person name="Thang M."/>
            <person name="Chan C."/>
        </authorList>
    </citation>
    <scope>NUCLEOTIDE SEQUENCE</scope>
</reference>
<evidence type="ECO:0000313" key="2">
    <source>
        <dbReference type="EMBL" id="CAE7028509.1"/>
    </source>
</evidence>
<organism evidence="2 3">
    <name type="scientific">Symbiodinium natans</name>
    <dbReference type="NCBI Taxonomy" id="878477"/>
    <lineage>
        <taxon>Eukaryota</taxon>
        <taxon>Sar</taxon>
        <taxon>Alveolata</taxon>
        <taxon>Dinophyceae</taxon>
        <taxon>Suessiales</taxon>
        <taxon>Symbiodiniaceae</taxon>
        <taxon>Symbiodinium</taxon>
    </lineage>
</organism>
<dbReference type="Proteomes" id="UP000604046">
    <property type="component" value="Unassembled WGS sequence"/>
</dbReference>
<dbReference type="OrthoDB" id="10006218at2759"/>
<gene>
    <name evidence="2" type="ORF">SNAT2548_LOCUS3415</name>
</gene>
<evidence type="ECO:0000313" key="3">
    <source>
        <dbReference type="Proteomes" id="UP000604046"/>
    </source>
</evidence>
<protein>
    <submittedName>
        <fullName evidence="2">Uncharacterized protein</fullName>
    </submittedName>
</protein>
<name>A0A812I852_9DINO</name>
<evidence type="ECO:0000256" key="1">
    <source>
        <dbReference type="SAM" id="SignalP"/>
    </source>
</evidence>
<keyword evidence="1" id="KW-0732">Signal</keyword>
<feature type="chain" id="PRO_5032395459" evidence="1">
    <location>
        <begin position="29"/>
        <end position="424"/>
    </location>
</feature>
<proteinExistence type="predicted"/>
<accession>A0A812I852</accession>
<sequence>MRAAHIWAAWAFGCTVSWFLLYPPPAPSKSSPPSSLVRPGLPLCAKGVRQNIKAEKNCGLPFPKHTEPLQMASSAEHLYACSGLKFAGPISDRPAKKQRRRCAGVAFQTIGQLGMVHEHNMYNMSNVEDLSRACIKTWDPAKIRASEACAQMSACSSAWNVLNTYAWGRPVPQLEAVVRWQHELFLHYVASAMAEQQLVEAPACLKYPLPRRLCGGMMPYPQSSMLEPLFPDLRNMWYHEHGALIDFTPYLPLPAIPGFASAGRRILIIVGGNEFNRATKYLLDMYSPYFSFDEVMIFDAHFIEVPAVFNTSKTRITFRQRAMNIATRDESDLVYMLPSMVREADFVVLMWDTDLNHIQVTLEWGFLADLLSQPLKLVDELYIELHFAYKSISGYTWEGFVQKVSASSTSSLGGPDSPTSLDRK</sequence>
<feature type="signal peptide" evidence="1">
    <location>
        <begin position="1"/>
        <end position="28"/>
    </location>
</feature>
<dbReference type="EMBL" id="CAJNDS010000209">
    <property type="protein sequence ID" value="CAE7028509.1"/>
    <property type="molecule type" value="Genomic_DNA"/>
</dbReference>
<dbReference type="AlphaFoldDB" id="A0A812I852"/>